<comment type="caution">
    <text evidence="10">The sequence shown here is derived from an EMBL/GenBank/DDBJ whole genome shotgun (WGS) entry which is preliminary data.</text>
</comment>
<dbReference type="OrthoDB" id="206201at2759"/>
<dbReference type="EMBL" id="JMSN01000097">
    <property type="protein sequence ID" value="KDN39957.1"/>
    <property type="molecule type" value="Genomic_DNA"/>
</dbReference>
<dbReference type="GO" id="GO:0006508">
    <property type="term" value="P:proteolysis"/>
    <property type="evidence" value="ECO:0007669"/>
    <property type="project" value="UniProtKB-KW"/>
</dbReference>
<keyword evidence="5" id="KW-0720">Serine protease</keyword>
<dbReference type="Pfam" id="PF02225">
    <property type="entry name" value="PA"/>
    <property type="match status" value="1"/>
</dbReference>
<dbReference type="InterPro" id="IPR010435">
    <property type="entry name" value="C5a/SBT2-like_Fn3"/>
</dbReference>
<dbReference type="OMA" id="PTWENDI"/>
<accession>A0A066VE02</accession>
<dbReference type="STRING" id="1037660.A0A066VE02"/>
<dbReference type="InParanoid" id="A0A066VE02"/>
<keyword evidence="4" id="KW-0378">Hydrolase</keyword>
<evidence type="ECO:0000313" key="10">
    <source>
        <dbReference type="EMBL" id="KDN39957.1"/>
    </source>
</evidence>
<keyword evidence="11" id="KW-1185">Reference proteome</keyword>
<dbReference type="AlphaFoldDB" id="A0A066VE02"/>
<dbReference type="InterPro" id="IPR003137">
    <property type="entry name" value="PA_domain"/>
</dbReference>
<dbReference type="GO" id="GO:0004252">
    <property type="term" value="F:serine-type endopeptidase activity"/>
    <property type="evidence" value="ECO:0007669"/>
    <property type="project" value="InterPro"/>
</dbReference>
<proteinExistence type="inferred from homology"/>
<dbReference type="Gene3D" id="2.60.40.10">
    <property type="entry name" value="Immunoglobulins"/>
    <property type="match status" value="1"/>
</dbReference>
<dbReference type="GeneID" id="25262017"/>
<dbReference type="PROSITE" id="PS00138">
    <property type="entry name" value="SUBTILASE_SER"/>
    <property type="match status" value="1"/>
</dbReference>
<dbReference type="PANTHER" id="PTHR10795">
    <property type="entry name" value="PROPROTEIN CONVERTASE SUBTILISIN/KEXIN"/>
    <property type="match status" value="1"/>
</dbReference>
<dbReference type="RefSeq" id="XP_013241240.1">
    <property type="nucleotide sequence ID" value="XM_013385786.1"/>
</dbReference>
<evidence type="ECO:0000259" key="8">
    <source>
        <dbReference type="Pfam" id="PF02225"/>
    </source>
</evidence>
<evidence type="ECO:0008006" key="12">
    <source>
        <dbReference type="Google" id="ProtNLM"/>
    </source>
</evidence>
<dbReference type="SUPFAM" id="SSF52025">
    <property type="entry name" value="PA domain"/>
    <property type="match status" value="1"/>
</dbReference>
<comment type="caution">
    <text evidence="6">Lacks conserved residue(s) required for the propagation of feature annotation.</text>
</comment>
<dbReference type="InterPro" id="IPR023828">
    <property type="entry name" value="Peptidase_S8_Ser-AS"/>
</dbReference>
<evidence type="ECO:0000256" key="5">
    <source>
        <dbReference type="ARBA" id="ARBA00022825"/>
    </source>
</evidence>
<gene>
    <name evidence="10" type="ORF">K437DRAFT_193963</name>
</gene>
<protein>
    <recommendedName>
        <fullName evidence="12">Subtilisin-like protein</fullName>
    </recommendedName>
</protein>
<comment type="similarity">
    <text evidence="1 6">Belongs to the peptidase S8 family.</text>
</comment>
<organism evidence="10 11">
    <name type="scientific">Tilletiaria anomala (strain ATCC 24038 / CBS 436.72 / UBC 951)</name>
    <dbReference type="NCBI Taxonomy" id="1037660"/>
    <lineage>
        <taxon>Eukaryota</taxon>
        <taxon>Fungi</taxon>
        <taxon>Dikarya</taxon>
        <taxon>Basidiomycota</taxon>
        <taxon>Ustilaginomycotina</taxon>
        <taxon>Exobasidiomycetes</taxon>
        <taxon>Georgefischeriales</taxon>
        <taxon>Tilletiariaceae</taxon>
        <taxon>Tilletiaria</taxon>
    </lineage>
</organism>
<dbReference type="Pfam" id="PF06280">
    <property type="entry name" value="fn3_5"/>
    <property type="match status" value="1"/>
</dbReference>
<dbReference type="InterPro" id="IPR046450">
    <property type="entry name" value="PA_dom_sf"/>
</dbReference>
<evidence type="ECO:0000256" key="4">
    <source>
        <dbReference type="ARBA" id="ARBA00022801"/>
    </source>
</evidence>
<dbReference type="PROSITE" id="PS51892">
    <property type="entry name" value="SUBTILASE"/>
    <property type="match status" value="1"/>
</dbReference>
<dbReference type="InterPro" id="IPR000209">
    <property type="entry name" value="Peptidase_S8/S53_dom"/>
</dbReference>
<dbReference type="InterPro" id="IPR036852">
    <property type="entry name" value="Peptidase_S8/S53_dom_sf"/>
</dbReference>
<evidence type="ECO:0000259" key="7">
    <source>
        <dbReference type="Pfam" id="PF00082"/>
    </source>
</evidence>
<keyword evidence="3" id="KW-0732">Signal</keyword>
<dbReference type="InterPro" id="IPR045051">
    <property type="entry name" value="SBT"/>
</dbReference>
<dbReference type="Gene3D" id="3.40.50.200">
    <property type="entry name" value="Peptidase S8/S53 domain"/>
    <property type="match status" value="1"/>
</dbReference>
<evidence type="ECO:0000256" key="6">
    <source>
        <dbReference type="PROSITE-ProRule" id="PRU01240"/>
    </source>
</evidence>
<dbReference type="SUPFAM" id="SSF52743">
    <property type="entry name" value="Subtilisin-like"/>
    <property type="match status" value="1"/>
</dbReference>
<evidence type="ECO:0000256" key="1">
    <source>
        <dbReference type="ARBA" id="ARBA00011073"/>
    </source>
</evidence>
<dbReference type="Pfam" id="PF00082">
    <property type="entry name" value="Peptidase_S8"/>
    <property type="match status" value="1"/>
</dbReference>
<evidence type="ECO:0000256" key="3">
    <source>
        <dbReference type="ARBA" id="ARBA00022729"/>
    </source>
</evidence>
<dbReference type="InterPro" id="IPR013783">
    <property type="entry name" value="Ig-like_fold"/>
</dbReference>
<dbReference type="HOGENOM" id="CLU_003559_4_1_1"/>
<evidence type="ECO:0000256" key="2">
    <source>
        <dbReference type="ARBA" id="ARBA00022670"/>
    </source>
</evidence>
<feature type="domain" description="PA" evidence="8">
    <location>
        <begin position="12"/>
        <end position="51"/>
    </location>
</feature>
<dbReference type="GO" id="GO:0016020">
    <property type="term" value="C:membrane"/>
    <property type="evidence" value="ECO:0007669"/>
    <property type="project" value="InterPro"/>
</dbReference>
<evidence type="ECO:0000313" key="11">
    <source>
        <dbReference type="Proteomes" id="UP000027361"/>
    </source>
</evidence>
<evidence type="ECO:0000259" key="9">
    <source>
        <dbReference type="Pfam" id="PF06280"/>
    </source>
</evidence>
<feature type="domain" description="C5a peptidase/Subtilisin-like protease SBT2-like Fn3-like" evidence="9">
    <location>
        <begin position="225"/>
        <end position="343"/>
    </location>
</feature>
<name>A0A066VE02_TILAU</name>
<sequence length="565" mass="60815">MDDACKALPLTTDYTGKVVVVGRGTCTFVTKFQNIADRGGEYVLVYNTPYPASITYVAASIDGQQVASLTRDDGLYLKAQYAAGNPIKLDFSHQHPVTTADTNTGGTMSSFSTVTPTWENDIYPGISAPGGNILSTWPIALGEYAIISGTSMATPFVAGSSAMYKSIKGKKSASATQLRTIFSSTANPVELVNSTFHDTVVKQGGGLIDVNRAVFHTTTVSPGSIALNDTRHFKKGPQQITITNSGTKKQTYEVSHLPAATLNTMDPSTGFFELFPVPVVKNAAHIEFSTTKFSLSPGSSKMFSATFKPPKGLNKNDIPIYSGYIQINSTSSPEYGTVQVPYMGVYEDMYTEAVLDTSSEEIGEPLPVLADAEGNIIHDDAHIFTFTNDSSGKLDAPALYWRMRLGSALESVDLISADTKFKPTVPINDGSSSAPATRRQLRSDALTKVSRKHADLHTPSAHESHYARTVAAASDGSRKYSTIKTVGNILRQAWAPRDAVSGISSVQLEPTVSTDNATSTLTIPDGKYKLLLRVRKLFGDADKEADYESYLSHTFEIQTTPASQN</sequence>
<dbReference type="Proteomes" id="UP000027361">
    <property type="component" value="Unassembled WGS sequence"/>
</dbReference>
<feature type="domain" description="Peptidase S8/S53" evidence="7">
    <location>
        <begin position="97"/>
        <end position="187"/>
    </location>
</feature>
<keyword evidence="2" id="KW-0645">Protease</keyword>
<reference evidence="10 11" key="1">
    <citation type="submission" date="2014-05" db="EMBL/GenBank/DDBJ databases">
        <title>Draft genome sequence of a rare smut relative, Tilletiaria anomala UBC 951.</title>
        <authorList>
            <consortium name="DOE Joint Genome Institute"/>
            <person name="Toome M."/>
            <person name="Kuo A."/>
            <person name="Henrissat B."/>
            <person name="Lipzen A."/>
            <person name="Tritt A."/>
            <person name="Yoshinaga Y."/>
            <person name="Zane M."/>
            <person name="Barry K."/>
            <person name="Grigoriev I.V."/>
            <person name="Spatafora J.W."/>
            <person name="Aimea M.C."/>
        </authorList>
    </citation>
    <scope>NUCLEOTIDE SEQUENCE [LARGE SCALE GENOMIC DNA]</scope>
    <source>
        <strain evidence="10 11">UBC 951</strain>
    </source>
</reference>